<feature type="domain" description="Antitoxin Xre-like helix-turn-helix" evidence="3">
    <location>
        <begin position="32"/>
        <end position="90"/>
    </location>
</feature>
<organism evidence="4 5">
    <name type="scientific">Arsenicibacter rosenii</name>
    <dbReference type="NCBI Taxonomy" id="1750698"/>
    <lineage>
        <taxon>Bacteria</taxon>
        <taxon>Pseudomonadati</taxon>
        <taxon>Bacteroidota</taxon>
        <taxon>Cytophagia</taxon>
        <taxon>Cytophagales</taxon>
        <taxon>Spirosomataceae</taxon>
        <taxon>Arsenicibacter</taxon>
    </lineage>
</organism>
<keyword evidence="5" id="KW-1185">Reference proteome</keyword>
<dbReference type="InterPro" id="IPR046847">
    <property type="entry name" value="Xre-like_HTH"/>
</dbReference>
<feature type="region of interest" description="Disordered" evidence="1">
    <location>
        <begin position="1"/>
        <end position="23"/>
    </location>
</feature>
<dbReference type="RefSeq" id="WP_071506720.1">
    <property type="nucleotide sequence ID" value="NZ_MORL01000047.1"/>
</dbReference>
<sequence>MATLTQQTAGRRTGKQPEKASFSPKWASGFSIIEASRQGVPAKQADELAQLLNLSFKELAAILQIAERTLHRFRNEGRLDAHSSERLLLLSNLAAHGLMVFDSRADALANWLRYPLKELKDQAPLLLLSTISGFSLVDDVLTRIEYGVYA</sequence>
<dbReference type="NCBIfam" id="TIGR02293">
    <property type="entry name" value="TAS_TIGR02293"/>
    <property type="match status" value="1"/>
</dbReference>
<dbReference type="Proteomes" id="UP000181790">
    <property type="component" value="Unassembled WGS sequence"/>
</dbReference>
<dbReference type="InterPro" id="IPR024467">
    <property type="entry name" value="Xre/MbcA/ParS-like_toxin-bd"/>
</dbReference>
<evidence type="ECO:0000259" key="2">
    <source>
        <dbReference type="Pfam" id="PF09722"/>
    </source>
</evidence>
<dbReference type="EMBL" id="MORL01000047">
    <property type="protein sequence ID" value="OIN55644.1"/>
    <property type="molecule type" value="Genomic_DNA"/>
</dbReference>
<accession>A0A1S2VA80</accession>
<protein>
    <submittedName>
        <fullName evidence="4">Uncharacterized protein</fullName>
    </submittedName>
</protein>
<evidence type="ECO:0000259" key="3">
    <source>
        <dbReference type="Pfam" id="PF20432"/>
    </source>
</evidence>
<dbReference type="Pfam" id="PF20432">
    <property type="entry name" value="Xre-like-HTH"/>
    <property type="match status" value="1"/>
</dbReference>
<feature type="domain" description="Antitoxin Xre/MbcA/ParS-like toxin-binding" evidence="2">
    <location>
        <begin position="99"/>
        <end position="147"/>
    </location>
</feature>
<dbReference type="InterPro" id="IPR011979">
    <property type="entry name" value="Antitox_Xre"/>
</dbReference>
<evidence type="ECO:0000313" key="5">
    <source>
        <dbReference type="Proteomes" id="UP000181790"/>
    </source>
</evidence>
<comment type="caution">
    <text evidence="4">The sequence shown here is derived from an EMBL/GenBank/DDBJ whole genome shotgun (WGS) entry which is preliminary data.</text>
</comment>
<reference evidence="4 5" key="1">
    <citation type="submission" date="2016-10" db="EMBL/GenBank/DDBJ databases">
        <title>Arsenicibacter rosenii gen. nov., sp. nov., an efficient arsenic-methylating bacterium isolated from an arsenic-contaminated paddy soil.</title>
        <authorList>
            <person name="Huang K."/>
        </authorList>
    </citation>
    <scope>NUCLEOTIDE SEQUENCE [LARGE SCALE GENOMIC DNA]</scope>
    <source>
        <strain evidence="4 5">SM-1</strain>
    </source>
</reference>
<dbReference type="OrthoDB" id="958438at2"/>
<evidence type="ECO:0000313" key="4">
    <source>
        <dbReference type="EMBL" id="OIN55644.1"/>
    </source>
</evidence>
<dbReference type="Pfam" id="PF09722">
    <property type="entry name" value="Xre_MbcA_ParS_C"/>
    <property type="match status" value="1"/>
</dbReference>
<dbReference type="GO" id="GO:0003677">
    <property type="term" value="F:DNA binding"/>
    <property type="evidence" value="ECO:0007669"/>
    <property type="project" value="InterPro"/>
</dbReference>
<name>A0A1S2VA80_9BACT</name>
<feature type="compositionally biased region" description="Polar residues" evidence="1">
    <location>
        <begin position="1"/>
        <end position="10"/>
    </location>
</feature>
<evidence type="ECO:0000256" key="1">
    <source>
        <dbReference type="SAM" id="MobiDB-lite"/>
    </source>
</evidence>
<proteinExistence type="predicted"/>
<gene>
    <name evidence="4" type="ORF">BLX24_28940</name>
</gene>
<dbReference type="AlphaFoldDB" id="A0A1S2VA80"/>